<protein>
    <recommendedName>
        <fullName evidence="5">Protein-lysine N-methyltransferase EFM4</fullName>
        <ecNumber evidence="5">2.1.1.-</ecNumber>
    </recommendedName>
    <alternativeName>
        <fullName evidence="5">Elongation factor methyltransferase 4</fullName>
    </alternativeName>
</protein>
<evidence type="ECO:0000313" key="9">
    <source>
        <dbReference type="Proteomes" id="UP001217918"/>
    </source>
</evidence>
<sequence>MVAAKLGTKQYWDDLYTTELTNHVANPSDEGTVWFDDSDAEAKMLAFLAAAANPAAQPPPPPPGPDPPPPPPPSRPLDKATTTFLDLGCGNGSLLLGLRDAGWRGRLLGVDYSEQSVALARRVAESRRAAAAAAGEAVADPYGDVEFRVWDVLLDGAAGPPGYGAGAAWDVVLDKGTFDAVSLSGGRDAGGRPACEGYGARVAGLLRPGGLFLVTSCNWTEEELCGWFEPGGALRRVGRVEYRSFSFGGAKGQTITTLCFARVR</sequence>
<evidence type="ECO:0000256" key="1">
    <source>
        <dbReference type="ARBA" id="ARBA00022490"/>
    </source>
</evidence>
<dbReference type="GO" id="GO:0005737">
    <property type="term" value="C:cytoplasm"/>
    <property type="evidence" value="ECO:0007669"/>
    <property type="project" value="UniProtKB-SubCell"/>
</dbReference>
<comment type="caution">
    <text evidence="8">The sequence shown here is derived from an EMBL/GenBank/DDBJ whole genome shotgun (WGS) entry which is preliminary data.</text>
</comment>
<keyword evidence="1 5" id="KW-0963">Cytoplasm</keyword>
<feature type="region of interest" description="Disordered" evidence="6">
    <location>
        <begin position="53"/>
        <end position="78"/>
    </location>
</feature>
<reference evidence="8" key="1">
    <citation type="journal article" date="2023" name="Mol. Plant Microbe Interact.">
        <title>Elucidating the Obligate Nature and Biological Capacity of an Invasive Fungal Corn Pathogen.</title>
        <authorList>
            <person name="MacCready J.S."/>
            <person name="Roggenkamp E.M."/>
            <person name="Gdanetz K."/>
            <person name="Chilvers M.I."/>
        </authorList>
    </citation>
    <scope>NUCLEOTIDE SEQUENCE</scope>
    <source>
        <strain evidence="8">PM02</strain>
    </source>
</reference>
<accession>A0AAD9I330</accession>
<dbReference type="Pfam" id="PF13847">
    <property type="entry name" value="Methyltransf_31"/>
    <property type="match status" value="1"/>
</dbReference>
<dbReference type="PANTHER" id="PTHR12843">
    <property type="entry name" value="PROTEIN-LYSINE N-METHYLTRANSFERASE METTL10"/>
    <property type="match status" value="1"/>
</dbReference>
<organism evidence="8 9">
    <name type="scientific">Phyllachora maydis</name>
    <dbReference type="NCBI Taxonomy" id="1825666"/>
    <lineage>
        <taxon>Eukaryota</taxon>
        <taxon>Fungi</taxon>
        <taxon>Dikarya</taxon>
        <taxon>Ascomycota</taxon>
        <taxon>Pezizomycotina</taxon>
        <taxon>Sordariomycetes</taxon>
        <taxon>Sordariomycetidae</taxon>
        <taxon>Phyllachorales</taxon>
        <taxon>Phyllachoraceae</taxon>
        <taxon>Phyllachora</taxon>
    </lineage>
</organism>
<dbReference type="InterPro" id="IPR026635">
    <property type="entry name" value="Efm4/METTL10"/>
</dbReference>
<dbReference type="AlphaFoldDB" id="A0AAD9I330"/>
<keyword evidence="4 5" id="KW-0949">S-adenosyl-L-methionine</keyword>
<comment type="similarity">
    <text evidence="5">Belongs to the class I-like SAM-binding methyltransferase superfamily. EFM4 family.</text>
</comment>
<dbReference type="GO" id="GO:0032259">
    <property type="term" value="P:methylation"/>
    <property type="evidence" value="ECO:0007669"/>
    <property type="project" value="UniProtKB-KW"/>
</dbReference>
<evidence type="ECO:0000256" key="6">
    <source>
        <dbReference type="SAM" id="MobiDB-lite"/>
    </source>
</evidence>
<gene>
    <name evidence="5" type="primary">EFM4</name>
    <name evidence="8" type="ORF">P8C59_004634</name>
</gene>
<feature type="compositionally biased region" description="Pro residues" evidence="6">
    <location>
        <begin position="56"/>
        <end position="75"/>
    </location>
</feature>
<dbReference type="HAMAP" id="MF_03188">
    <property type="entry name" value="Methyltr_EFM4"/>
    <property type="match status" value="1"/>
</dbReference>
<dbReference type="EMBL" id="JAQQPM010000003">
    <property type="protein sequence ID" value="KAK2070106.1"/>
    <property type="molecule type" value="Genomic_DNA"/>
</dbReference>
<dbReference type="PANTHER" id="PTHR12843:SF5">
    <property type="entry name" value="EEF1A LYSINE METHYLTRANSFERASE 2"/>
    <property type="match status" value="1"/>
</dbReference>
<dbReference type="Proteomes" id="UP001217918">
    <property type="component" value="Unassembled WGS sequence"/>
</dbReference>
<proteinExistence type="inferred from homology"/>
<keyword evidence="9" id="KW-1185">Reference proteome</keyword>
<dbReference type="Gene3D" id="3.40.50.150">
    <property type="entry name" value="Vaccinia Virus protein VP39"/>
    <property type="match status" value="1"/>
</dbReference>
<keyword evidence="2 5" id="KW-0489">Methyltransferase</keyword>
<evidence type="ECO:0000259" key="7">
    <source>
        <dbReference type="Pfam" id="PF13847"/>
    </source>
</evidence>
<keyword evidence="3 5" id="KW-0808">Transferase</keyword>
<comment type="function">
    <text evidence="5">S-adenosyl-L-methionine-dependent protein-lysine N-methyltransferase that mono- and dimethylates elongation factor 1-alpha at 'Lys-316'. May play a role in intracellular transport.</text>
</comment>
<evidence type="ECO:0000256" key="4">
    <source>
        <dbReference type="ARBA" id="ARBA00022691"/>
    </source>
</evidence>
<dbReference type="EC" id="2.1.1.-" evidence="5"/>
<evidence type="ECO:0000256" key="2">
    <source>
        <dbReference type="ARBA" id="ARBA00022603"/>
    </source>
</evidence>
<evidence type="ECO:0000256" key="5">
    <source>
        <dbReference type="HAMAP-Rule" id="MF_03188"/>
    </source>
</evidence>
<dbReference type="InterPro" id="IPR029063">
    <property type="entry name" value="SAM-dependent_MTases_sf"/>
</dbReference>
<dbReference type="GO" id="GO:0016279">
    <property type="term" value="F:protein-lysine N-methyltransferase activity"/>
    <property type="evidence" value="ECO:0007669"/>
    <property type="project" value="UniProtKB-UniRule"/>
</dbReference>
<dbReference type="GO" id="GO:0016192">
    <property type="term" value="P:vesicle-mediated transport"/>
    <property type="evidence" value="ECO:0007669"/>
    <property type="project" value="UniProtKB-UniRule"/>
</dbReference>
<evidence type="ECO:0000256" key="3">
    <source>
        <dbReference type="ARBA" id="ARBA00022679"/>
    </source>
</evidence>
<dbReference type="SUPFAM" id="SSF53335">
    <property type="entry name" value="S-adenosyl-L-methionine-dependent methyltransferases"/>
    <property type="match status" value="1"/>
</dbReference>
<name>A0AAD9I330_9PEZI</name>
<feature type="domain" description="Methyltransferase" evidence="7">
    <location>
        <begin position="79"/>
        <end position="224"/>
    </location>
</feature>
<keyword evidence="5" id="KW-0813">Transport</keyword>
<dbReference type="InterPro" id="IPR025714">
    <property type="entry name" value="Methyltranfer_dom"/>
</dbReference>
<comment type="subcellular location">
    <subcellularLocation>
        <location evidence="5">Cytoplasm</location>
    </subcellularLocation>
</comment>
<evidence type="ECO:0000313" key="8">
    <source>
        <dbReference type="EMBL" id="KAK2070106.1"/>
    </source>
</evidence>